<keyword evidence="13" id="KW-1185">Reference proteome</keyword>
<evidence type="ECO:0000256" key="2">
    <source>
        <dbReference type="ARBA" id="ARBA00008240"/>
    </source>
</evidence>
<reference evidence="12 13" key="1">
    <citation type="submission" date="2023-04" db="EMBL/GenBank/DDBJ databases">
        <title>Draft genome sequence of Saccharopolyspora sp. TS4A08 isolated from sweet potato rhizospheric soil.</title>
        <authorList>
            <person name="Suksaard P."/>
            <person name="Duangmal K."/>
        </authorList>
    </citation>
    <scope>NUCLEOTIDE SEQUENCE [LARGE SCALE GENOMIC DNA]</scope>
    <source>
        <strain evidence="12 13">TS4A08</strain>
    </source>
</reference>
<dbReference type="PANTHER" id="PTHR43528">
    <property type="entry name" value="ALPHA-KETOGLUTARATE PERMEASE"/>
    <property type="match status" value="1"/>
</dbReference>
<evidence type="ECO:0000256" key="9">
    <source>
        <dbReference type="SAM" id="MobiDB-lite"/>
    </source>
</evidence>
<feature type="transmembrane region" description="Helical" evidence="10">
    <location>
        <begin position="71"/>
        <end position="95"/>
    </location>
</feature>
<protein>
    <submittedName>
        <fullName evidence="12">MFS transporter</fullName>
    </submittedName>
</protein>
<keyword evidence="7 10" id="KW-1133">Transmembrane helix</keyword>
<dbReference type="InterPro" id="IPR036259">
    <property type="entry name" value="MFS_trans_sf"/>
</dbReference>
<feature type="transmembrane region" description="Helical" evidence="10">
    <location>
        <begin position="419"/>
        <end position="438"/>
    </location>
</feature>
<dbReference type="Gene3D" id="1.20.1250.20">
    <property type="entry name" value="MFS general substrate transporter like domains"/>
    <property type="match status" value="1"/>
</dbReference>
<feature type="transmembrane region" description="Helical" evidence="10">
    <location>
        <begin position="207"/>
        <end position="226"/>
    </location>
</feature>
<keyword evidence="3" id="KW-0813">Transport</keyword>
<keyword evidence="4" id="KW-1003">Cell membrane</keyword>
<accession>A0ABT6PGR1</accession>
<dbReference type="InterPro" id="IPR051084">
    <property type="entry name" value="H+-coupled_symporters"/>
</dbReference>
<dbReference type="PROSITE" id="PS00216">
    <property type="entry name" value="SUGAR_TRANSPORT_1"/>
    <property type="match status" value="1"/>
</dbReference>
<feature type="transmembrane region" description="Helical" evidence="10">
    <location>
        <begin position="48"/>
        <end position="65"/>
    </location>
</feature>
<feature type="transmembrane region" description="Helical" evidence="10">
    <location>
        <begin position="140"/>
        <end position="161"/>
    </location>
</feature>
<evidence type="ECO:0000256" key="4">
    <source>
        <dbReference type="ARBA" id="ARBA00022475"/>
    </source>
</evidence>
<keyword evidence="8 10" id="KW-0472">Membrane</keyword>
<evidence type="ECO:0000256" key="8">
    <source>
        <dbReference type="ARBA" id="ARBA00023136"/>
    </source>
</evidence>
<feature type="transmembrane region" description="Helical" evidence="10">
    <location>
        <begin position="299"/>
        <end position="316"/>
    </location>
</feature>
<keyword evidence="6" id="KW-0769">Symport</keyword>
<comment type="subcellular location">
    <subcellularLocation>
        <location evidence="1">Cell membrane</location>
        <topology evidence="1">Multi-pass membrane protein</topology>
    </subcellularLocation>
</comment>
<feature type="compositionally biased region" description="Polar residues" evidence="9">
    <location>
        <begin position="13"/>
        <end position="30"/>
    </location>
</feature>
<name>A0ABT6PGR1_9PSEU</name>
<dbReference type="InterPro" id="IPR020846">
    <property type="entry name" value="MFS_dom"/>
</dbReference>
<feature type="region of interest" description="Disordered" evidence="9">
    <location>
        <begin position="1"/>
        <end position="32"/>
    </location>
</feature>
<feature type="transmembrane region" description="Helical" evidence="10">
    <location>
        <begin position="262"/>
        <end position="279"/>
    </location>
</feature>
<feature type="transmembrane region" description="Helical" evidence="10">
    <location>
        <begin position="328"/>
        <end position="347"/>
    </location>
</feature>
<dbReference type="SUPFAM" id="SSF103473">
    <property type="entry name" value="MFS general substrate transporter"/>
    <property type="match status" value="1"/>
</dbReference>
<evidence type="ECO:0000256" key="5">
    <source>
        <dbReference type="ARBA" id="ARBA00022692"/>
    </source>
</evidence>
<feature type="transmembrane region" description="Helical" evidence="10">
    <location>
        <begin position="107"/>
        <end position="128"/>
    </location>
</feature>
<dbReference type="Pfam" id="PF07690">
    <property type="entry name" value="MFS_1"/>
    <property type="match status" value="1"/>
</dbReference>
<proteinExistence type="inferred from homology"/>
<feature type="transmembrane region" description="Helical" evidence="10">
    <location>
        <begin position="359"/>
        <end position="381"/>
    </location>
</feature>
<organism evidence="12 13">
    <name type="scientific">Saccharopolyspora ipomoeae</name>
    <dbReference type="NCBI Taxonomy" id="3042027"/>
    <lineage>
        <taxon>Bacteria</taxon>
        <taxon>Bacillati</taxon>
        <taxon>Actinomycetota</taxon>
        <taxon>Actinomycetes</taxon>
        <taxon>Pseudonocardiales</taxon>
        <taxon>Pseudonocardiaceae</taxon>
        <taxon>Saccharopolyspora</taxon>
    </lineage>
</organism>
<evidence type="ECO:0000256" key="3">
    <source>
        <dbReference type="ARBA" id="ARBA00022448"/>
    </source>
</evidence>
<feature type="transmembrane region" description="Helical" evidence="10">
    <location>
        <begin position="393"/>
        <end position="413"/>
    </location>
</feature>
<evidence type="ECO:0000256" key="1">
    <source>
        <dbReference type="ARBA" id="ARBA00004651"/>
    </source>
</evidence>
<evidence type="ECO:0000256" key="7">
    <source>
        <dbReference type="ARBA" id="ARBA00022989"/>
    </source>
</evidence>
<dbReference type="PROSITE" id="PS50850">
    <property type="entry name" value="MFS"/>
    <property type="match status" value="1"/>
</dbReference>
<evidence type="ECO:0000313" key="13">
    <source>
        <dbReference type="Proteomes" id="UP001237595"/>
    </source>
</evidence>
<evidence type="ECO:0000256" key="6">
    <source>
        <dbReference type="ARBA" id="ARBA00022847"/>
    </source>
</evidence>
<dbReference type="PANTHER" id="PTHR43528:SF1">
    <property type="entry name" value="ALPHA-KETOGLUTARATE PERMEASE"/>
    <property type="match status" value="1"/>
</dbReference>
<dbReference type="RefSeq" id="WP_281453568.1">
    <property type="nucleotide sequence ID" value="NZ_JASAOF010000001.1"/>
</dbReference>
<keyword evidence="5 10" id="KW-0812">Transmembrane</keyword>
<feature type="domain" description="Major facilitator superfamily (MFS) profile" evidence="11">
    <location>
        <begin position="35"/>
        <end position="445"/>
    </location>
</feature>
<comment type="similarity">
    <text evidence="2">Belongs to the major facilitator superfamily. Metabolite:H+ Symporter (MHS) family (TC 2.A.1.6) family.</text>
</comment>
<dbReference type="EMBL" id="JASAOF010000001">
    <property type="protein sequence ID" value="MDI2027184.1"/>
    <property type="molecule type" value="Genomic_DNA"/>
</dbReference>
<dbReference type="Proteomes" id="UP001237595">
    <property type="component" value="Unassembled WGS sequence"/>
</dbReference>
<evidence type="ECO:0000256" key="10">
    <source>
        <dbReference type="SAM" id="Phobius"/>
    </source>
</evidence>
<sequence>MRGLRKPARISEQRLSTSTPVPEKQAQSSEPMRRAVTAGTIGNFVEQFDFGIYGYLAPVMAPVFFPSQNPVVGVLSTYAILAIGTIIRPLGGMILGRWGDRFGRRSVLLWTIALMGLCTALIGVLPTYEQVGMLAPLLLLLMRMIQALISGGEYVGAIAFVVEWAQPKRRAYYTSFVSISVFVGILGGAGTSALTAVVFDDAALQSYGWRIPFLLALPLSLIGLWVRNRVGETPEFVKATADGADVVKAPLTEAFKSQWREMLVFCGASITLAIVSYTWVTYLPEFLSSNVGLSRAEALGSNAISVAVIIPLLPLAGALSDRIGRRPMLITGYLAALVLVPVAFWVAQMGTFTAAVIAQLIYVIPEFFLTGIVTVCVAEMFATKTRFSAGGVAYNSSFALFSGITPFVSALLVSTFGTIYAVWGYLAIAAVISLVVVIKWMEESYRLDLTTGKPMVQQ</sequence>
<comment type="caution">
    <text evidence="12">The sequence shown here is derived from an EMBL/GenBank/DDBJ whole genome shotgun (WGS) entry which is preliminary data.</text>
</comment>
<gene>
    <name evidence="12" type="ORF">QFW96_01120</name>
</gene>
<dbReference type="InterPro" id="IPR011701">
    <property type="entry name" value="MFS"/>
</dbReference>
<evidence type="ECO:0000313" key="12">
    <source>
        <dbReference type="EMBL" id="MDI2027184.1"/>
    </source>
</evidence>
<evidence type="ECO:0000259" key="11">
    <source>
        <dbReference type="PROSITE" id="PS50850"/>
    </source>
</evidence>
<dbReference type="InterPro" id="IPR005829">
    <property type="entry name" value="Sugar_transporter_CS"/>
</dbReference>
<feature type="transmembrane region" description="Helical" evidence="10">
    <location>
        <begin position="173"/>
        <end position="195"/>
    </location>
</feature>